<name>A0AAD9RDT7_9HYME</name>
<dbReference type="InterPro" id="IPR022048">
    <property type="entry name" value="Envelope_fusion-like"/>
</dbReference>
<dbReference type="EMBL" id="JAIFRP010000944">
    <property type="protein sequence ID" value="KAK2577890.1"/>
    <property type="molecule type" value="Genomic_DNA"/>
</dbReference>
<keyword evidence="3" id="KW-1185">Reference proteome</keyword>
<reference evidence="2" key="2">
    <citation type="journal article" date="2023" name="Commun. Biol.">
        <title>Intrasexual cuticular hydrocarbon dimorphism in a wasp sheds light on hydrocarbon biosynthesis genes in Hymenoptera.</title>
        <authorList>
            <person name="Moris V.C."/>
            <person name="Podsiadlowski L."/>
            <person name="Martin S."/>
            <person name="Oeyen J.P."/>
            <person name="Donath A."/>
            <person name="Petersen M."/>
            <person name="Wilbrandt J."/>
            <person name="Misof B."/>
            <person name="Liedtke D."/>
            <person name="Thamm M."/>
            <person name="Scheiner R."/>
            <person name="Schmitt T."/>
            <person name="Niehuis O."/>
        </authorList>
    </citation>
    <scope>NUCLEOTIDE SEQUENCE</scope>
    <source>
        <strain evidence="2">GBR_01_08_01A</strain>
    </source>
</reference>
<sequence>MMSLWPGHLLSNSQNAEPPYHIHTFDVLPAVHMEQLGEVRLYHSTWTLLAYVDLNDLEVHELHLFQGARFLLKECGKCLQKTSIQSLQHQLNMAKDSRERLFSLIGYRSANVRRRRGLLDPVGEICKILFGTMSASDSLYYNNEIDLIHSDNKRNAELFKNQTRIVKVSLEKTNQMLIDYKNKLEIIQDNFKTLEKQENDIIKTREIISHSFELEVSVVEYIRTLDLLNQAVINARRGEISPQLIEPALFKDVLLQIKLKEGSDRMPIDVDDSNYFEYLIISEISIASINNRLMYHIQIPIMEKDFFKATKLITIPGCNSTASCRLFVIICAASNRWH</sequence>
<reference evidence="2" key="1">
    <citation type="submission" date="2021-08" db="EMBL/GenBank/DDBJ databases">
        <authorList>
            <person name="Misof B."/>
            <person name="Oliver O."/>
            <person name="Podsiadlowski L."/>
            <person name="Donath A."/>
            <person name="Peters R."/>
            <person name="Mayer C."/>
            <person name="Rust J."/>
            <person name="Gunkel S."/>
            <person name="Lesny P."/>
            <person name="Martin S."/>
            <person name="Oeyen J.P."/>
            <person name="Petersen M."/>
            <person name="Panagiotis P."/>
            <person name="Wilbrandt J."/>
            <person name="Tanja T."/>
        </authorList>
    </citation>
    <scope>NUCLEOTIDE SEQUENCE</scope>
    <source>
        <strain evidence="2">GBR_01_08_01A</strain>
        <tissue evidence="2">Thorax + abdomen</tissue>
    </source>
</reference>
<comment type="caution">
    <text evidence="2">The sequence shown here is derived from an EMBL/GenBank/DDBJ whole genome shotgun (WGS) entry which is preliminary data.</text>
</comment>
<proteinExistence type="predicted"/>
<organism evidence="2 3">
    <name type="scientific">Odynerus spinipes</name>
    <dbReference type="NCBI Taxonomy" id="1348599"/>
    <lineage>
        <taxon>Eukaryota</taxon>
        <taxon>Metazoa</taxon>
        <taxon>Ecdysozoa</taxon>
        <taxon>Arthropoda</taxon>
        <taxon>Hexapoda</taxon>
        <taxon>Insecta</taxon>
        <taxon>Pterygota</taxon>
        <taxon>Neoptera</taxon>
        <taxon>Endopterygota</taxon>
        <taxon>Hymenoptera</taxon>
        <taxon>Apocrita</taxon>
        <taxon>Aculeata</taxon>
        <taxon>Vespoidea</taxon>
        <taxon>Vespidae</taxon>
        <taxon>Eumeninae</taxon>
        <taxon>Odynerus</taxon>
    </lineage>
</organism>
<keyword evidence="1" id="KW-0175">Coiled coil</keyword>
<evidence type="ECO:0000313" key="2">
    <source>
        <dbReference type="EMBL" id="KAK2577890.1"/>
    </source>
</evidence>
<evidence type="ECO:0000313" key="3">
    <source>
        <dbReference type="Proteomes" id="UP001258017"/>
    </source>
</evidence>
<accession>A0AAD9RDT7</accession>
<dbReference type="AlphaFoldDB" id="A0AAD9RDT7"/>
<gene>
    <name evidence="2" type="ORF">KPH14_012888</name>
</gene>
<feature type="coiled-coil region" evidence="1">
    <location>
        <begin position="170"/>
        <end position="197"/>
    </location>
</feature>
<protein>
    <submittedName>
        <fullName evidence="2">Uncharacterized protein</fullName>
    </submittedName>
</protein>
<dbReference type="Pfam" id="PF12259">
    <property type="entry name" value="Baculo_F"/>
    <property type="match status" value="1"/>
</dbReference>
<dbReference type="Proteomes" id="UP001258017">
    <property type="component" value="Unassembled WGS sequence"/>
</dbReference>
<evidence type="ECO:0000256" key="1">
    <source>
        <dbReference type="SAM" id="Coils"/>
    </source>
</evidence>